<evidence type="ECO:0000256" key="6">
    <source>
        <dbReference type="PIRSR" id="PIRSR000337-1"/>
    </source>
</evidence>
<dbReference type="STRING" id="159449.B4N89_28105"/>
<feature type="region of interest" description="Disordered" evidence="7">
    <location>
        <begin position="445"/>
        <end position="464"/>
    </location>
</feature>
<feature type="binding site" evidence="6">
    <location>
        <position position="226"/>
    </location>
    <ligand>
        <name>FMN</name>
        <dbReference type="ChEBI" id="CHEBI:58210"/>
    </ligand>
</feature>
<dbReference type="PIRSF" id="PIRSF000337">
    <property type="entry name" value="NTA_MOA"/>
    <property type="match status" value="1"/>
</dbReference>
<comment type="caution">
    <text evidence="9">The sequence shown here is derived from an EMBL/GenBank/DDBJ whole genome shotgun (WGS) entry which is preliminary data.</text>
</comment>
<evidence type="ECO:0000256" key="1">
    <source>
        <dbReference type="ARBA" id="ARBA00022630"/>
    </source>
</evidence>
<dbReference type="AlphaFoldDB" id="A0A1T3P5B2"/>
<evidence type="ECO:0000313" key="9">
    <source>
        <dbReference type="EMBL" id="OPC84279.1"/>
    </source>
</evidence>
<dbReference type="Proteomes" id="UP000190037">
    <property type="component" value="Unassembled WGS sequence"/>
</dbReference>
<evidence type="ECO:0000256" key="7">
    <source>
        <dbReference type="SAM" id="MobiDB-lite"/>
    </source>
</evidence>
<reference evidence="9 10" key="1">
    <citation type="submission" date="2017-03" db="EMBL/GenBank/DDBJ databases">
        <title>Draft genome sequence of Streptomyces scabrisporus NF3, endophyte isolated from Amphipterygium adstringens.</title>
        <authorList>
            <person name="Vazquez M."/>
            <person name="Ceapa C.D."/>
            <person name="Rodriguez Luna D."/>
            <person name="Sanchez Esquivel S."/>
        </authorList>
    </citation>
    <scope>NUCLEOTIDE SEQUENCE [LARGE SCALE GENOMIC DNA]</scope>
    <source>
        <strain evidence="9 10">NF3</strain>
    </source>
</reference>
<dbReference type="OrthoDB" id="3265338at2"/>
<dbReference type="PANTHER" id="PTHR30011:SF16">
    <property type="entry name" value="C2H2 FINGER DOMAIN TRANSCRIPTION FACTOR (EUROFUNG)-RELATED"/>
    <property type="match status" value="1"/>
</dbReference>
<evidence type="ECO:0000256" key="4">
    <source>
        <dbReference type="ARBA" id="ARBA00023033"/>
    </source>
</evidence>
<keyword evidence="1 6" id="KW-0285">Flavoprotein</keyword>
<organism evidence="9 10">
    <name type="scientific">Embleya scabrispora</name>
    <dbReference type="NCBI Taxonomy" id="159449"/>
    <lineage>
        <taxon>Bacteria</taxon>
        <taxon>Bacillati</taxon>
        <taxon>Actinomycetota</taxon>
        <taxon>Actinomycetes</taxon>
        <taxon>Kitasatosporales</taxon>
        <taxon>Streptomycetaceae</taxon>
        <taxon>Embleya</taxon>
    </lineage>
</organism>
<dbReference type="Pfam" id="PF00296">
    <property type="entry name" value="Bac_luciferase"/>
    <property type="match status" value="1"/>
</dbReference>
<evidence type="ECO:0000256" key="3">
    <source>
        <dbReference type="ARBA" id="ARBA00023002"/>
    </source>
</evidence>
<proteinExistence type="inferred from homology"/>
<dbReference type="RefSeq" id="WP_078978573.1">
    <property type="nucleotide sequence ID" value="NZ_MWQN01000001.1"/>
</dbReference>
<keyword evidence="3" id="KW-0560">Oxidoreductase</keyword>
<dbReference type="PANTHER" id="PTHR30011">
    <property type="entry name" value="ALKANESULFONATE MONOOXYGENASE-RELATED"/>
    <property type="match status" value="1"/>
</dbReference>
<comment type="similarity">
    <text evidence="5">Belongs to the NtaA/SnaA/DszA monooxygenase family.</text>
</comment>
<dbReference type="CDD" id="cd01095">
    <property type="entry name" value="Nitrilotriacetate_monoxgenase"/>
    <property type="match status" value="1"/>
</dbReference>
<keyword evidence="10" id="KW-1185">Reference proteome</keyword>
<keyword evidence="4" id="KW-0503">Monooxygenase</keyword>
<accession>A0A1T3P5B2</accession>
<sequence length="464" mass="50954">MPHSQHPRLRTRIHLAAHFPGVNSTTVWSDPHSGSQIDFASFEHLARTAERGRFDFFFLAEGQRLREHQGRILELDVAGRPDALTVLAGLAAVTDRIGLAATATATYNEPYELARRIASLDHLSAGRAAWNVVTSPDAWTGENFRRGGFLPREERYERAAEFVDAARTLWDSWAPDAHLADRDTGTFATADAGRFAHHGRHFAIEGRFTVPRGPQGRPVLIQAGDSEDGREFGAAYADVIFSRHGHYDAGRAFYADLKGRAARHGRAPDEIRILPAVTAVVGATTEEAREKAAWIRRQQVSPRNAIHSAEQVWGRDLSDLDPDGPLPDFDPVADGTSISRGRVRSGTDPLETARAWRELAAAKGGLSLREVVIEVAAHQTFIGTAEHIADRMEVHVRDGASDGFILVPHLTPTGLDDFVDQVVPILQERGVFRAEYEGTTLREHLRLPTPGPAAGSHRHDDVAV</sequence>
<name>A0A1T3P5B2_9ACTN</name>
<protein>
    <submittedName>
        <fullName evidence="9">F420-dependent methylene-tetrahydromethanopterin reductase</fullName>
    </submittedName>
</protein>
<evidence type="ECO:0000256" key="2">
    <source>
        <dbReference type="ARBA" id="ARBA00022643"/>
    </source>
</evidence>
<dbReference type="SUPFAM" id="SSF51679">
    <property type="entry name" value="Bacterial luciferase-like"/>
    <property type="match status" value="1"/>
</dbReference>
<feature type="binding site" evidence="6">
    <location>
        <position position="102"/>
    </location>
    <ligand>
        <name>FMN</name>
        <dbReference type="ChEBI" id="CHEBI:58210"/>
    </ligand>
</feature>
<dbReference type="GO" id="GO:0004497">
    <property type="term" value="F:monooxygenase activity"/>
    <property type="evidence" value="ECO:0007669"/>
    <property type="project" value="UniProtKB-KW"/>
</dbReference>
<dbReference type="InterPro" id="IPR036661">
    <property type="entry name" value="Luciferase-like_sf"/>
</dbReference>
<dbReference type="EMBL" id="MWQN01000001">
    <property type="protein sequence ID" value="OPC84279.1"/>
    <property type="molecule type" value="Genomic_DNA"/>
</dbReference>
<feature type="binding site" evidence="6">
    <location>
        <position position="156"/>
    </location>
    <ligand>
        <name>FMN</name>
        <dbReference type="ChEBI" id="CHEBI:58210"/>
    </ligand>
</feature>
<dbReference type="NCBIfam" id="TIGR03860">
    <property type="entry name" value="FMN_nitrolo"/>
    <property type="match status" value="1"/>
</dbReference>
<dbReference type="GO" id="GO:0016705">
    <property type="term" value="F:oxidoreductase activity, acting on paired donors, with incorporation or reduction of molecular oxygen"/>
    <property type="evidence" value="ECO:0007669"/>
    <property type="project" value="InterPro"/>
</dbReference>
<dbReference type="InterPro" id="IPR051260">
    <property type="entry name" value="Diverse_substr_monoxygenases"/>
</dbReference>
<dbReference type="Gene3D" id="3.20.20.30">
    <property type="entry name" value="Luciferase-like domain"/>
    <property type="match status" value="1"/>
</dbReference>
<feature type="domain" description="Luciferase-like" evidence="8">
    <location>
        <begin position="26"/>
        <end position="400"/>
    </location>
</feature>
<keyword evidence="2 6" id="KW-0288">FMN</keyword>
<gene>
    <name evidence="9" type="ORF">B4N89_28105</name>
</gene>
<evidence type="ECO:0000256" key="5">
    <source>
        <dbReference type="ARBA" id="ARBA00033748"/>
    </source>
</evidence>
<evidence type="ECO:0000313" key="10">
    <source>
        <dbReference type="Proteomes" id="UP000190037"/>
    </source>
</evidence>
<evidence type="ECO:0000259" key="8">
    <source>
        <dbReference type="Pfam" id="PF00296"/>
    </source>
</evidence>
<dbReference type="InterPro" id="IPR011251">
    <property type="entry name" value="Luciferase-like_dom"/>
</dbReference>
<dbReference type="InterPro" id="IPR016215">
    <property type="entry name" value="NTA_MOA"/>
</dbReference>